<evidence type="ECO:0000256" key="3">
    <source>
        <dbReference type="ARBA" id="ARBA00023146"/>
    </source>
</evidence>
<evidence type="ECO:0000313" key="8">
    <source>
        <dbReference type="EMBL" id="PKM91513.1"/>
    </source>
</evidence>
<comment type="caution">
    <text evidence="8">The sequence shown here is derived from an EMBL/GenBank/DDBJ whole genome shotgun (WGS) entry which is preliminary data.</text>
</comment>
<dbReference type="GO" id="GO:0005524">
    <property type="term" value="F:ATP binding"/>
    <property type="evidence" value="ECO:0007669"/>
    <property type="project" value="UniProtKB-UniRule"/>
</dbReference>
<dbReference type="InterPro" id="IPR004516">
    <property type="entry name" value="HisRS/HisZ"/>
</dbReference>
<comment type="subunit">
    <text evidence="5">Homodimer.</text>
</comment>
<feature type="domain" description="Aminoacyl-transfer RNA synthetases class-II family profile" evidence="7">
    <location>
        <begin position="1"/>
        <end position="350"/>
    </location>
</feature>
<dbReference type="SUPFAM" id="SSF52954">
    <property type="entry name" value="Class II aaRS ABD-related"/>
    <property type="match status" value="1"/>
</dbReference>
<dbReference type="EC" id="6.1.1.21" evidence="5"/>
<proteinExistence type="inferred from homology"/>
<dbReference type="Pfam" id="PF03129">
    <property type="entry name" value="HGTP_anticodon"/>
    <property type="match status" value="1"/>
</dbReference>
<evidence type="ECO:0000256" key="2">
    <source>
        <dbReference type="ARBA" id="ARBA00022741"/>
    </source>
</evidence>
<dbReference type="EMBL" id="PHAI01000002">
    <property type="protein sequence ID" value="PKM91513.1"/>
    <property type="molecule type" value="Genomic_DNA"/>
</dbReference>
<keyword evidence="2 5" id="KW-0547">Nucleotide-binding</keyword>
<dbReference type="InterPro" id="IPR045864">
    <property type="entry name" value="aa-tRNA-synth_II/BPL/LPL"/>
</dbReference>
<dbReference type="HAMAP" id="MF_00127">
    <property type="entry name" value="His_tRNA_synth"/>
    <property type="match status" value="1"/>
</dbReference>
<gene>
    <name evidence="5" type="primary">hisS</name>
    <name evidence="8" type="ORF">CVU82_02880</name>
</gene>
<evidence type="ECO:0000259" key="7">
    <source>
        <dbReference type="PROSITE" id="PS50862"/>
    </source>
</evidence>
<evidence type="ECO:0000256" key="6">
    <source>
        <dbReference type="PIRSR" id="PIRSR001549-1"/>
    </source>
</evidence>
<comment type="subcellular location">
    <subcellularLocation>
        <location evidence="5">Cytoplasm</location>
    </subcellularLocation>
</comment>
<feature type="binding site" evidence="6">
    <location>
        <position position="132"/>
    </location>
    <ligand>
        <name>L-histidine</name>
        <dbReference type="ChEBI" id="CHEBI:57595"/>
    </ligand>
</feature>
<organism evidence="8 9">
    <name type="scientific">Candidatus Falkowbacteria bacterium HGW-Falkowbacteria-1</name>
    <dbReference type="NCBI Taxonomy" id="2013768"/>
    <lineage>
        <taxon>Bacteria</taxon>
        <taxon>Candidatus Falkowiibacteriota</taxon>
    </lineage>
</organism>
<dbReference type="InterPro" id="IPR004154">
    <property type="entry name" value="Anticodon-bd"/>
</dbReference>
<dbReference type="GO" id="GO:0005737">
    <property type="term" value="C:cytoplasm"/>
    <property type="evidence" value="ECO:0007669"/>
    <property type="project" value="UniProtKB-SubCell"/>
</dbReference>
<dbReference type="InterPro" id="IPR006195">
    <property type="entry name" value="aa-tRNA-synth_II"/>
</dbReference>
<feature type="binding site" evidence="6">
    <location>
        <begin position="278"/>
        <end position="279"/>
    </location>
    <ligand>
        <name>L-histidine</name>
        <dbReference type="ChEBI" id="CHEBI:57595"/>
    </ligand>
</feature>
<evidence type="ECO:0000256" key="5">
    <source>
        <dbReference type="HAMAP-Rule" id="MF_00127"/>
    </source>
</evidence>
<dbReference type="InterPro" id="IPR041715">
    <property type="entry name" value="HisRS-like_core"/>
</dbReference>
<dbReference type="CDD" id="cd00773">
    <property type="entry name" value="HisRS-like_core"/>
    <property type="match status" value="1"/>
</dbReference>
<evidence type="ECO:0000256" key="4">
    <source>
        <dbReference type="ARBA" id="ARBA00047639"/>
    </source>
</evidence>
<dbReference type="GO" id="GO:0004821">
    <property type="term" value="F:histidine-tRNA ligase activity"/>
    <property type="evidence" value="ECO:0007669"/>
    <property type="project" value="UniProtKB-UniRule"/>
</dbReference>
<dbReference type="SUPFAM" id="SSF55681">
    <property type="entry name" value="Class II aaRS and biotin synthetases"/>
    <property type="match status" value="1"/>
</dbReference>
<dbReference type="Pfam" id="PF13393">
    <property type="entry name" value="tRNA-synt_His"/>
    <property type="match status" value="1"/>
</dbReference>
<dbReference type="InterPro" id="IPR015807">
    <property type="entry name" value="His-tRNA-ligase"/>
</dbReference>
<dbReference type="PIRSF" id="PIRSF001549">
    <property type="entry name" value="His-tRNA_synth"/>
    <property type="match status" value="1"/>
</dbReference>
<evidence type="ECO:0000313" key="9">
    <source>
        <dbReference type="Proteomes" id="UP000233517"/>
    </source>
</evidence>
<keyword evidence="5" id="KW-0067">ATP-binding</keyword>
<comment type="catalytic activity">
    <reaction evidence="4 5">
        <text>tRNA(His) + L-histidine + ATP = L-histidyl-tRNA(His) + AMP + diphosphate + H(+)</text>
        <dbReference type="Rhea" id="RHEA:17313"/>
        <dbReference type="Rhea" id="RHEA-COMP:9665"/>
        <dbReference type="Rhea" id="RHEA-COMP:9689"/>
        <dbReference type="ChEBI" id="CHEBI:15378"/>
        <dbReference type="ChEBI" id="CHEBI:30616"/>
        <dbReference type="ChEBI" id="CHEBI:33019"/>
        <dbReference type="ChEBI" id="CHEBI:57595"/>
        <dbReference type="ChEBI" id="CHEBI:78442"/>
        <dbReference type="ChEBI" id="CHEBI:78527"/>
        <dbReference type="ChEBI" id="CHEBI:456215"/>
        <dbReference type="EC" id="6.1.1.21"/>
    </reaction>
</comment>
<feature type="binding site" evidence="6">
    <location>
        <position position="114"/>
    </location>
    <ligand>
        <name>L-histidine</name>
        <dbReference type="ChEBI" id="CHEBI:57595"/>
    </ligand>
</feature>
<dbReference type="AlphaFoldDB" id="A0A2N2E9T3"/>
<dbReference type="Gene3D" id="3.40.50.800">
    <property type="entry name" value="Anticodon-binding domain"/>
    <property type="match status" value="1"/>
</dbReference>
<feature type="binding site" evidence="6">
    <location>
        <position position="128"/>
    </location>
    <ligand>
        <name>L-histidine</name>
        <dbReference type="ChEBI" id="CHEBI:57595"/>
    </ligand>
</feature>
<comment type="similarity">
    <text evidence="1 5">Belongs to the class-II aminoacyl-tRNA synthetase family.</text>
</comment>
<evidence type="ECO:0000256" key="1">
    <source>
        <dbReference type="ARBA" id="ARBA00008226"/>
    </source>
</evidence>
<dbReference type="Proteomes" id="UP000233517">
    <property type="component" value="Unassembled WGS sequence"/>
</dbReference>
<keyword evidence="5" id="KW-0963">Cytoplasm</keyword>
<keyword evidence="5 8" id="KW-0436">Ligase</keyword>
<dbReference type="PROSITE" id="PS50862">
    <property type="entry name" value="AA_TRNA_LIGASE_II"/>
    <property type="match status" value="1"/>
</dbReference>
<sequence>MKKIILSNQEVKGTKDWLPEEFFIRDYIFSNWKQICLSYGFSQYLTPILENADIYRAKSGEDIGIKELMVFKDQAGRDLAIRPEMTPSISRLVSKIYSSSPKPLKLFSITNFIRNERPQRGRNREFWQLNCDIFGEDGTLSDLETLQLAIDLMLIFNPPKNSFVLKINSRKLIDDLFDLLNLGEDKKISLTRLMDKYEKLSDEEFYKAVMDMGLKMDDTNRIDSFLRADSIDDLVEKLPELLDKESVKEMRALIKQLSDLGYQEYLLFSPSVIRGFDYYDGLIFEIFDNHPENNRAMFGGGRYNGLAEIFGSKSFPAVGFAIGDETFRIFLESWDILPKTNLYENTYFLPLLSESLINQSFSLSKELRAKGEKVEMGLDVTKIGKALEYANKKGVGKIVIFGEDEFAKKCYKIKDMKSGEEQIVSWSF</sequence>
<dbReference type="GO" id="GO:0006427">
    <property type="term" value="P:histidyl-tRNA aminoacylation"/>
    <property type="evidence" value="ECO:0007669"/>
    <property type="project" value="UniProtKB-UniRule"/>
</dbReference>
<dbReference type="NCBIfam" id="TIGR00442">
    <property type="entry name" value="hisS"/>
    <property type="match status" value="1"/>
</dbReference>
<dbReference type="PANTHER" id="PTHR43707">
    <property type="entry name" value="HISTIDYL-TRNA SYNTHETASE"/>
    <property type="match status" value="1"/>
</dbReference>
<keyword evidence="5" id="KW-0648">Protein biosynthesis</keyword>
<accession>A0A2N2E9T3</accession>
<protein>
    <recommendedName>
        <fullName evidence="5">Histidine--tRNA ligase</fullName>
        <ecNumber evidence="5">6.1.1.21</ecNumber>
    </recommendedName>
    <alternativeName>
        <fullName evidence="5">Histidyl-tRNA synthetase</fullName>
        <shortName evidence="5">HisRS</shortName>
    </alternativeName>
</protein>
<feature type="binding site" evidence="6">
    <location>
        <begin position="84"/>
        <end position="86"/>
    </location>
    <ligand>
        <name>L-histidine</name>
        <dbReference type="ChEBI" id="CHEBI:57595"/>
    </ligand>
</feature>
<dbReference type="Gene3D" id="3.30.930.10">
    <property type="entry name" value="Bira Bifunctional Protein, Domain 2"/>
    <property type="match status" value="1"/>
</dbReference>
<dbReference type="PANTHER" id="PTHR43707:SF1">
    <property type="entry name" value="HISTIDINE--TRNA LIGASE, MITOCHONDRIAL-RELATED"/>
    <property type="match status" value="1"/>
</dbReference>
<feature type="binding site" evidence="6">
    <location>
        <position position="274"/>
    </location>
    <ligand>
        <name>L-histidine</name>
        <dbReference type="ChEBI" id="CHEBI:57595"/>
    </ligand>
</feature>
<keyword evidence="3 5" id="KW-0030">Aminoacyl-tRNA synthetase</keyword>
<reference evidence="8 9" key="1">
    <citation type="journal article" date="2017" name="ISME J.">
        <title>Potential for microbial H2 and metal transformations associated with novel bacteria and archaea in deep terrestrial subsurface sediments.</title>
        <authorList>
            <person name="Hernsdorf A.W."/>
            <person name="Amano Y."/>
            <person name="Miyakawa K."/>
            <person name="Ise K."/>
            <person name="Suzuki Y."/>
            <person name="Anantharaman K."/>
            <person name="Probst A."/>
            <person name="Burstein D."/>
            <person name="Thomas B.C."/>
            <person name="Banfield J.F."/>
        </authorList>
    </citation>
    <scope>NUCLEOTIDE SEQUENCE [LARGE SCALE GENOMIC DNA]</scope>
    <source>
        <strain evidence="8">HGW-Falkowbacteria-1</strain>
    </source>
</reference>
<name>A0A2N2E9T3_9BACT</name>
<dbReference type="InterPro" id="IPR036621">
    <property type="entry name" value="Anticodon-bd_dom_sf"/>
</dbReference>